<dbReference type="Pfam" id="PF00172">
    <property type="entry name" value="Zn_clus"/>
    <property type="match status" value="1"/>
</dbReference>
<dbReference type="EMBL" id="KK207916">
    <property type="protein sequence ID" value="EZF48858.1"/>
    <property type="molecule type" value="Genomic_DNA"/>
</dbReference>
<evidence type="ECO:0000313" key="9">
    <source>
        <dbReference type="EMBL" id="EZF48858.1"/>
    </source>
</evidence>
<evidence type="ECO:0000256" key="6">
    <source>
        <dbReference type="ARBA" id="ARBA00023242"/>
    </source>
</evidence>
<dbReference type="HOGENOM" id="CLU_059426_0_0_1"/>
<evidence type="ECO:0000256" key="3">
    <source>
        <dbReference type="ARBA" id="ARBA00023015"/>
    </source>
</evidence>
<proteinExistence type="predicted"/>
<evidence type="ECO:0000256" key="4">
    <source>
        <dbReference type="ARBA" id="ARBA00023125"/>
    </source>
</evidence>
<dbReference type="OrthoDB" id="5401558at2759"/>
<dbReference type="GO" id="GO:0005634">
    <property type="term" value="C:nucleus"/>
    <property type="evidence" value="ECO:0007669"/>
    <property type="project" value="UniProtKB-SubCell"/>
</dbReference>
<dbReference type="Gene3D" id="4.10.240.10">
    <property type="entry name" value="Zn(2)-C6 fungal-type DNA-binding domain"/>
    <property type="match status" value="1"/>
</dbReference>
<evidence type="ECO:0000259" key="8">
    <source>
        <dbReference type="PROSITE" id="PS50048"/>
    </source>
</evidence>
<organism evidence="9">
    <name type="scientific">Trichophyton rubrum CBS 288.86</name>
    <dbReference type="NCBI Taxonomy" id="1215330"/>
    <lineage>
        <taxon>Eukaryota</taxon>
        <taxon>Fungi</taxon>
        <taxon>Dikarya</taxon>
        <taxon>Ascomycota</taxon>
        <taxon>Pezizomycotina</taxon>
        <taxon>Eurotiomycetes</taxon>
        <taxon>Eurotiomycetidae</taxon>
        <taxon>Onygenales</taxon>
        <taxon>Arthrodermataceae</taxon>
        <taxon>Trichophyton</taxon>
    </lineage>
</organism>
<dbReference type="PANTHER" id="PTHR46910">
    <property type="entry name" value="TRANSCRIPTION FACTOR PDR1"/>
    <property type="match status" value="1"/>
</dbReference>
<comment type="subcellular location">
    <subcellularLocation>
        <location evidence="1">Nucleus</location>
    </subcellularLocation>
</comment>
<evidence type="ECO:0000256" key="5">
    <source>
        <dbReference type="ARBA" id="ARBA00023163"/>
    </source>
</evidence>
<dbReference type="CDD" id="cd00067">
    <property type="entry name" value="GAL4"/>
    <property type="match status" value="1"/>
</dbReference>
<keyword evidence="2" id="KW-0479">Metal-binding</keyword>
<evidence type="ECO:0000256" key="1">
    <source>
        <dbReference type="ARBA" id="ARBA00004123"/>
    </source>
</evidence>
<feature type="region of interest" description="Disordered" evidence="7">
    <location>
        <begin position="175"/>
        <end position="418"/>
    </location>
</feature>
<dbReference type="AlphaFoldDB" id="A0A022VSZ3"/>
<dbReference type="GO" id="GO:0003677">
    <property type="term" value="F:DNA binding"/>
    <property type="evidence" value="ECO:0007669"/>
    <property type="project" value="UniProtKB-KW"/>
</dbReference>
<dbReference type="InterPro" id="IPR036864">
    <property type="entry name" value="Zn2-C6_fun-type_DNA-bd_sf"/>
</dbReference>
<dbReference type="GO" id="GO:0008270">
    <property type="term" value="F:zinc ion binding"/>
    <property type="evidence" value="ECO:0007669"/>
    <property type="project" value="InterPro"/>
</dbReference>
<keyword evidence="6" id="KW-0539">Nucleus</keyword>
<feature type="compositionally biased region" description="Polar residues" evidence="7">
    <location>
        <begin position="343"/>
        <end position="361"/>
    </location>
</feature>
<feature type="compositionally biased region" description="Low complexity" evidence="7">
    <location>
        <begin position="245"/>
        <end position="267"/>
    </location>
</feature>
<feature type="domain" description="Zn(2)-C6 fungal-type" evidence="8">
    <location>
        <begin position="105"/>
        <end position="139"/>
    </location>
</feature>
<sequence length="418" mass="45039">MSNDPDRQGQQLPPPPPWNTSQSDYPSSPQYPPSNSQSPYQYPPAAGGMTAIPQQHPQQDPYRLPHPHPHAAPYQRPPDMYGAPPPGPPPVVYQAAAPRQRTAIACRYCRRRKIRCSGFDTSQDGRCSNCVRFNQECMFTPVSSQAQAFVPAHTAYPHLRNHPAGRGRPGEGVVLYGPHGQPLPHQPIAHPAPEQTLPPPQGMYAPPYGRPDDRANLPPHMAHPPPIIQDPVSRKRPFTDDDFPSHSSIRQPSHSSSNSGSSYSSISQRAPLPRRNSIGGPEYGEPPTLPPVSVATAGPSYAHPASAPGPYYATSQQDRRLSSHSSYSYDPAQGTPPRAGAHTPTTNAHLPTLQPLHNASSIPPAREGGPTPPPGQPAIPGRSGLSVRDMLGPPEGQRTRTSTDSDMLNALNRGGLNK</sequence>
<name>A0A022VSZ3_TRIRU</name>
<dbReference type="GO" id="GO:0000981">
    <property type="term" value="F:DNA-binding transcription factor activity, RNA polymerase II-specific"/>
    <property type="evidence" value="ECO:0007669"/>
    <property type="project" value="InterPro"/>
</dbReference>
<keyword evidence="5" id="KW-0804">Transcription</keyword>
<dbReference type="PROSITE" id="PS00463">
    <property type="entry name" value="ZN2_CY6_FUNGAL_1"/>
    <property type="match status" value="1"/>
</dbReference>
<protein>
    <recommendedName>
        <fullName evidence="8">Zn(2)-C6 fungal-type domain-containing protein</fullName>
    </recommendedName>
</protein>
<dbReference type="SMART" id="SM00066">
    <property type="entry name" value="GAL4"/>
    <property type="match status" value="1"/>
</dbReference>
<dbReference type="SUPFAM" id="SSF57701">
    <property type="entry name" value="Zn2/Cys6 DNA-binding domain"/>
    <property type="match status" value="1"/>
</dbReference>
<evidence type="ECO:0000256" key="7">
    <source>
        <dbReference type="SAM" id="MobiDB-lite"/>
    </source>
</evidence>
<evidence type="ECO:0000256" key="2">
    <source>
        <dbReference type="ARBA" id="ARBA00022723"/>
    </source>
</evidence>
<feature type="compositionally biased region" description="Low complexity" evidence="7">
    <location>
        <begin position="21"/>
        <end position="44"/>
    </location>
</feature>
<dbReference type="Proteomes" id="UP000023758">
    <property type="component" value="Unassembled WGS sequence"/>
</dbReference>
<accession>A0A022VSZ3</accession>
<reference evidence="9" key="1">
    <citation type="submission" date="2014-02" db="EMBL/GenBank/DDBJ databases">
        <title>The Genome Sequence of Trichophyton rubrum (morphotype fischeri) CBS 288.86.</title>
        <authorList>
            <consortium name="The Broad Institute Genomics Platform"/>
            <person name="Cuomo C.A."/>
            <person name="White T.C."/>
            <person name="Graser Y."/>
            <person name="Martinez-Rossi N."/>
            <person name="Heitman J."/>
            <person name="Young S.K."/>
            <person name="Zeng Q."/>
            <person name="Gargeya S."/>
            <person name="Abouelleil A."/>
            <person name="Alvarado L."/>
            <person name="Chapman S.B."/>
            <person name="Gainer-Dewar J."/>
            <person name="Goldberg J."/>
            <person name="Griggs A."/>
            <person name="Gujja S."/>
            <person name="Hansen M."/>
            <person name="Howarth C."/>
            <person name="Imamovic A."/>
            <person name="Larimer J."/>
            <person name="Martinez D."/>
            <person name="Murphy C."/>
            <person name="Pearson M.D."/>
            <person name="Persinoti G."/>
            <person name="Poon T."/>
            <person name="Priest M."/>
            <person name="Roberts A.D."/>
            <person name="Saif S."/>
            <person name="Shea T.D."/>
            <person name="Sykes S.N."/>
            <person name="Wortman J."/>
            <person name="Nusbaum C."/>
            <person name="Birren B."/>
        </authorList>
    </citation>
    <scope>NUCLEOTIDE SEQUENCE [LARGE SCALE GENOMIC DNA]</scope>
    <source>
        <strain evidence="9">CBS 288.86</strain>
    </source>
</reference>
<gene>
    <name evidence="9" type="ORF">H103_07526</name>
</gene>
<dbReference type="PROSITE" id="PS50048">
    <property type="entry name" value="ZN2_CY6_FUNGAL_2"/>
    <property type="match status" value="1"/>
</dbReference>
<dbReference type="InterPro" id="IPR001138">
    <property type="entry name" value="Zn2Cys6_DnaBD"/>
</dbReference>
<dbReference type="PANTHER" id="PTHR46910:SF3">
    <property type="entry name" value="HALOTOLERANCE PROTEIN 9-RELATED"/>
    <property type="match status" value="1"/>
</dbReference>
<feature type="region of interest" description="Disordered" evidence="7">
    <location>
        <begin position="1"/>
        <end position="91"/>
    </location>
</feature>
<dbReference type="InterPro" id="IPR050987">
    <property type="entry name" value="AtrR-like"/>
</dbReference>
<keyword evidence="4" id="KW-0238">DNA-binding</keyword>
<keyword evidence="3" id="KW-0805">Transcription regulation</keyword>